<sequence length="71" mass="7701">MLLYKLKTNSKCIIEKLPMGGLLTSLGVREGIVVSVKSKQPLGGPIVIDLGLRDIAIAKDVAEHIQVKEVY</sequence>
<name>A0A4R2TJH9_9FIRM</name>
<protein>
    <submittedName>
        <fullName evidence="3">Ferrous iron transport protein A</fullName>
    </submittedName>
</protein>
<dbReference type="InterPro" id="IPR038157">
    <property type="entry name" value="FeoA_core_dom"/>
</dbReference>
<accession>A0A4R2TJH9</accession>
<dbReference type="Proteomes" id="UP000295504">
    <property type="component" value="Unassembled WGS sequence"/>
</dbReference>
<evidence type="ECO:0000313" key="3">
    <source>
        <dbReference type="EMBL" id="TCQ03471.1"/>
    </source>
</evidence>
<keyword evidence="1" id="KW-0408">Iron</keyword>
<evidence type="ECO:0000259" key="2">
    <source>
        <dbReference type="SMART" id="SM00899"/>
    </source>
</evidence>
<evidence type="ECO:0000313" key="4">
    <source>
        <dbReference type="Proteomes" id="UP000295504"/>
    </source>
</evidence>
<comment type="caution">
    <text evidence="3">The sequence shown here is derived from an EMBL/GenBank/DDBJ whole genome shotgun (WGS) entry which is preliminary data.</text>
</comment>
<dbReference type="OrthoDB" id="9811076at2"/>
<dbReference type="InterPro" id="IPR008988">
    <property type="entry name" value="Transcriptional_repressor_C"/>
</dbReference>
<dbReference type="GO" id="GO:0046914">
    <property type="term" value="F:transition metal ion binding"/>
    <property type="evidence" value="ECO:0007669"/>
    <property type="project" value="InterPro"/>
</dbReference>
<gene>
    <name evidence="3" type="ORF">EDD79_100951</name>
</gene>
<dbReference type="Pfam" id="PF04023">
    <property type="entry name" value="FeoA"/>
    <property type="match status" value="1"/>
</dbReference>
<proteinExistence type="predicted"/>
<dbReference type="EMBL" id="SLYC01000009">
    <property type="protein sequence ID" value="TCQ03471.1"/>
    <property type="molecule type" value="Genomic_DNA"/>
</dbReference>
<dbReference type="RefSeq" id="WP_132848016.1">
    <property type="nucleotide sequence ID" value="NZ_CP058648.1"/>
</dbReference>
<evidence type="ECO:0000256" key="1">
    <source>
        <dbReference type="ARBA" id="ARBA00023004"/>
    </source>
</evidence>
<dbReference type="InterPro" id="IPR007167">
    <property type="entry name" value="Fe-transptr_FeoA-like"/>
</dbReference>
<reference evidence="3 4" key="1">
    <citation type="submission" date="2019-03" db="EMBL/GenBank/DDBJ databases">
        <title>Genomic Encyclopedia of Type Strains, Phase IV (KMG-IV): sequencing the most valuable type-strain genomes for metagenomic binning, comparative biology and taxonomic classification.</title>
        <authorList>
            <person name="Goeker M."/>
        </authorList>
    </citation>
    <scope>NUCLEOTIDE SEQUENCE [LARGE SCALE GENOMIC DNA]</scope>
    <source>
        <strain evidence="3 4">DSM 100013</strain>
    </source>
</reference>
<dbReference type="AlphaFoldDB" id="A0A4R2TJH9"/>
<dbReference type="SUPFAM" id="SSF50037">
    <property type="entry name" value="C-terminal domain of transcriptional repressors"/>
    <property type="match status" value="1"/>
</dbReference>
<dbReference type="SMART" id="SM00899">
    <property type="entry name" value="FeoA"/>
    <property type="match status" value="1"/>
</dbReference>
<keyword evidence="4" id="KW-1185">Reference proteome</keyword>
<organism evidence="3 4">
    <name type="scientific">Serpentinicella alkaliphila</name>
    <dbReference type="NCBI Taxonomy" id="1734049"/>
    <lineage>
        <taxon>Bacteria</taxon>
        <taxon>Bacillati</taxon>
        <taxon>Bacillota</taxon>
        <taxon>Clostridia</taxon>
        <taxon>Peptostreptococcales</taxon>
        <taxon>Natronincolaceae</taxon>
        <taxon>Serpentinicella</taxon>
    </lineage>
</organism>
<dbReference type="Gene3D" id="2.30.30.90">
    <property type="match status" value="1"/>
</dbReference>
<feature type="domain" description="Ferrous iron transporter FeoA-like" evidence="2">
    <location>
        <begin position="1"/>
        <end position="69"/>
    </location>
</feature>